<dbReference type="InterPro" id="IPR054722">
    <property type="entry name" value="PolX-like_BBD"/>
</dbReference>
<dbReference type="PROSITE" id="PS50994">
    <property type="entry name" value="INTEGRASE"/>
    <property type="match status" value="1"/>
</dbReference>
<dbReference type="InterPro" id="IPR039537">
    <property type="entry name" value="Retrotran_Ty1/copia-like"/>
</dbReference>
<feature type="coiled-coil region" evidence="3">
    <location>
        <begin position="366"/>
        <end position="400"/>
    </location>
</feature>
<proteinExistence type="predicted"/>
<dbReference type="Pfam" id="PF00098">
    <property type="entry name" value="zf-CCHC"/>
    <property type="match status" value="1"/>
</dbReference>
<evidence type="ECO:0000259" key="5">
    <source>
        <dbReference type="PROSITE" id="PS50158"/>
    </source>
</evidence>
<evidence type="ECO:0000256" key="1">
    <source>
        <dbReference type="ARBA" id="ARBA00022670"/>
    </source>
</evidence>
<protein>
    <submittedName>
        <fullName evidence="7">Ribonuclease H-like domain-containing protein</fullName>
    </submittedName>
</protein>
<comment type="caution">
    <text evidence="7">The sequence shown here is derived from an EMBL/GenBank/DDBJ whole genome shotgun (WGS) entry which is preliminary data.</text>
</comment>
<dbReference type="InterPro" id="IPR025724">
    <property type="entry name" value="GAG-pre-integrase_dom"/>
</dbReference>
<keyword evidence="3" id="KW-0175">Coiled coil</keyword>
<feature type="region of interest" description="Disordered" evidence="4">
    <location>
        <begin position="227"/>
        <end position="249"/>
    </location>
</feature>
<feature type="domain" description="CCHC-type" evidence="5">
    <location>
        <begin position="213"/>
        <end position="227"/>
    </location>
</feature>
<evidence type="ECO:0000256" key="2">
    <source>
        <dbReference type="PROSITE-ProRule" id="PRU00047"/>
    </source>
</evidence>
<evidence type="ECO:0000313" key="8">
    <source>
        <dbReference type="Proteomes" id="UP001151760"/>
    </source>
</evidence>
<evidence type="ECO:0000256" key="3">
    <source>
        <dbReference type="SAM" id="Coils"/>
    </source>
</evidence>
<dbReference type="SUPFAM" id="SSF53098">
    <property type="entry name" value="Ribonuclease H-like"/>
    <property type="match status" value="1"/>
</dbReference>
<dbReference type="Pfam" id="PF25597">
    <property type="entry name" value="SH3_retrovirus"/>
    <property type="match status" value="1"/>
</dbReference>
<dbReference type="Pfam" id="PF00665">
    <property type="entry name" value="rve"/>
    <property type="match status" value="1"/>
</dbReference>
<feature type="region of interest" description="Disordered" evidence="4">
    <location>
        <begin position="1037"/>
        <end position="1062"/>
    </location>
</feature>
<dbReference type="InterPro" id="IPR001584">
    <property type="entry name" value="Integrase_cat-core"/>
</dbReference>
<accession>A0ABQ5CLF2</accession>
<keyword evidence="2" id="KW-0862">Zinc</keyword>
<dbReference type="PANTHER" id="PTHR42648">
    <property type="entry name" value="TRANSPOSASE, PUTATIVE-RELATED"/>
    <property type="match status" value="1"/>
</dbReference>
<dbReference type="Pfam" id="PF13976">
    <property type="entry name" value="gag_pre-integrs"/>
    <property type="match status" value="1"/>
</dbReference>
<reference evidence="7" key="2">
    <citation type="submission" date="2022-01" db="EMBL/GenBank/DDBJ databases">
        <authorList>
            <person name="Yamashiro T."/>
            <person name="Shiraishi A."/>
            <person name="Satake H."/>
            <person name="Nakayama K."/>
        </authorList>
    </citation>
    <scope>NUCLEOTIDE SEQUENCE</scope>
</reference>
<dbReference type="SUPFAM" id="SSF57756">
    <property type="entry name" value="Retrovirus zinc finger-like domains"/>
    <property type="match status" value="1"/>
</dbReference>
<dbReference type="SMART" id="SM00343">
    <property type="entry name" value="ZnF_C2HC"/>
    <property type="match status" value="1"/>
</dbReference>
<keyword evidence="8" id="KW-1185">Reference proteome</keyword>
<reference evidence="7" key="1">
    <citation type="journal article" date="2022" name="Int. J. Mol. Sci.">
        <title>Draft Genome of Tanacetum Coccineum: Genomic Comparison of Closely Related Tanacetum-Family Plants.</title>
        <authorList>
            <person name="Yamashiro T."/>
            <person name="Shiraishi A."/>
            <person name="Nakayama K."/>
            <person name="Satake H."/>
        </authorList>
    </citation>
    <scope>NUCLEOTIDE SEQUENCE</scope>
</reference>
<dbReference type="Gene3D" id="4.10.60.10">
    <property type="entry name" value="Zinc finger, CCHC-type"/>
    <property type="match status" value="1"/>
</dbReference>
<feature type="compositionally biased region" description="Basic and acidic residues" evidence="4">
    <location>
        <begin position="1048"/>
        <end position="1060"/>
    </location>
</feature>
<dbReference type="PROSITE" id="PS50158">
    <property type="entry name" value="ZF_CCHC"/>
    <property type="match status" value="1"/>
</dbReference>
<dbReference type="Proteomes" id="UP001151760">
    <property type="component" value="Unassembled WGS sequence"/>
</dbReference>
<keyword evidence="1" id="KW-0378">Hydrolase</keyword>
<organism evidence="7 8">
    <name type="scientific">Tanacetum coccineum</name>
    <dbReference type="NCBI Taxonomy" id="301880"/>
    <lineage>
        <taxon>Eukaryota</taxon>
        <taxon>Viridiplantae</taxon>
        <taxon>Streptophyta</taxon>
        <taxon>Embryophyta</taxon>
        <taxon>Tracheophyta</taxon>
        <taxon>Spermatophyta</taxon>
        <taxon>Magnoliopsida</taxon>
        <taxon>eudicotyledons</taxon>
        <taxon>Gunneridae</taxon>
        <taxon>Pentapetalae</taxon>
        <taxon>asterids</taxon>
        <taxon>campanulids</taxon>
        <taxon>Asterales</taxon>
        <taxon>Asteraceae</taxon>
        <taxon>Asteroideae</taxon>
        <taxon>Anthemideae</taxon>
        <taxon>Anthemidinae</taxon>
        <taxon>Tanacetum</taxon>
    </lineage>
</organism>
<dbReference type="InterPro" id="IPR001878">
    <property type="entry name" value="Znf_CCHC"/>
</dbReference>
<dbReference type="InterPro" id="IPR057670">
    <property type="entry name" value="SH3_retrovirus"/>
</dbReference>
<dbReference type="Gene3D" id="3.30.420.10">
    <property type="entry name" value="Ribonuclease H-like superfamily/Ribonuclease H"/>
    <property type="match status" value="1"/>
</dbReference>
<dbReference type="Pfam" id="PF14223">
    <property type="entry name" value="Retrotran_gag_2"/>
    <property type="match status" value="1"/>
</dbReference>
<keyword evidence="2" id="KW-0863">Zinc-finger</keyword>
<evidence type="ECO:0000256" key="4">
    <source>
        <dbReference type="SAM" id="MobiDB-lite"/>
    </source>
</evidence>
<evidence type="ECO:0000313" key="7">
    <source>
        <dbReference type="EMBL" id="GJT27845.1"/>
    </source>
</evidence>
<dbReference type="InterPro" id="IPR036397">
    <property type="entry name" value="RNaseH_sf"/>
</dbReference>
<name>A0ABQ5CLF2_9ASTR</name>
<dbReference type="InterPro" id="IPR012337">
    <property type="entry name" value="RNaseH-like_sf"/>
</dbReference>
<gene>
    <name evidence="7" type="ORF">Tco_0908120</name>
</gene>
<dbReference type="PANTHER" id="PTHR42648:SF32">
    <property type="entry name" value="RIBONUCLEASE H-LIKE DOMAIN, GAG-PRE-INTEGRASE DOMAIN PROTEIN-RELATED"/>
    <property type="match status" value="1"/>
</dbReference>
<dbReference type="InterPro" id="IPR036875">
    <property type="entry name" value="Znf_CCHC_sf"/>
</dbReference>
<sequence>MYLKTCEREELVKGKKLLCCLALPDEHQLRFNKYIRQKELWEAILRTFGGNDATKKTKKNLLKQQYRNFKAEGSETLEQTFNILQALVSQLEFLDVPVEQEDLNEKFLTSLSSKWLMHTIVQKKGGTSSQNMAFISSSNTNSGKSGFPTAQSFPTASVHTASGQVTTASTDVATATFSHDTICAYIATQQSDCKRLTIQGSDVAGFDKSKVECYNCHKLGHFARECRAPRSQDRSKKESYKKEPKVEKPSHKEMMAIDGIGWDWSFMAEENEASKNQALVAEEVVPTEFALMEKFSSSSDNEVYDDSYCSKSCRKNTENLTTKINKLNEELFISESDLCNYKRGLSQVEARLVEFKINASKFYEKIRVLERDLELKDYKIENLTNELKEVRKERDGIDSKLEKFVTLSKELDQMLESQKSGLPEFADNTITDYTRSTPSVNVTNEVRSELGGNNLSMSMINFVKESVCSNVIKISNVENARNIKQCSNDRSNNFGPPIIEDWDSEDESETEVSPIKSIRTNIPTAGLKVPTAKPTVATDKGNKGKAVKASARWIWKPKKISGEGSNVNGISVTIKKYQYIDTQGRLKSDSGCSRHMTGNISYLSDFEPYNGGYVSFGYGGGKITGKGTIKTGKLDVLFTDSECIVLSRDFKLEDDRHVLLRTHRQQNMYAVDLKDIVPHENLTCLIAKASVNESMLWHRRLGHLNFKTMNKLVRNNLVTGLPSKIFENDHSCADCLKGKQHRASCKSKLVNSVTKPLHTFHMDLFGPTSISSLNHKWYCLVVTDDFSRFTWTFFLRTKDEKFRILRNFITEIENLKDLKVKIIRCDNGGEFRNKDMDDFCSRKGIKREFSNARTPQQNGVTERRNRTLIEAARTMVLVTKPHNETPYELFNGRTLAIGFLRPFGCHVMILNTLDHLGKFDAKGDEGFFVGYSLNSKAFRVYNKRTKHIEDNLHINFLESKVIDKAGGLNWLFNIESLTKSMNYIPVVGAGTSSSNISGTKEDAKQAEKEKETSLRFIALPNWFHEVQMITTNDAAKKSGDIHIGSSQKEQEEAHRDKEVSDQVTNEVNVEVPENSGISSTLTVEAVVPTINTHVPTASENVFTIDSTEPPSTPTVDTTVPTTRVEDFFGDTSHVTRLTEVEADLSNMETTIQVSPTPTLRIHKDHPKDQIIGPVDTLVLTRHKSKNVDEQSFMATIHQKADPDLLQLCLFLAFLSQEEPKKISEALKDPSWVKAMQEELLQFQIQNVWVLVDCPTGVRPIGTKWVLKNKKDERGIV</sequence>
<dbReference type="SUPFAM" id="SSF57997">
    <property type="entry name" value="Tropomyosin"/>
    <property type="match status" value="1"/>
</dbReference>
<dbReference type="Pfam" id="PF22936">
    <property type="entry name" value="Pol_BBD"/>
    <property type="match status" value="1"/>
</dbReference>
<feature type="domain" description="Integrase catalytic" evidence="6">
    <location>
        <begin position="752"/>
        <end position="870"/>
    </location>
</feature>
<keyword evidence="1" id="KW-0645">Protease</keyword>
<dbReference type="EMBL" id="BQNB010014412">
    <property type="protein sequence ID" value="GJT27845.1"/>
    <property type="molecule type" value="Genomic_DNA"/>
</dbReference>
<keyword evidence="2" id="KW-0479">Metal-binding</keyword>
<evidence type="ECO:0000259" key="6">
    <source>
        <dbReference type="PROSITE" id="PS50994"/>
    </source>
</evidence>